<organism evidence="3 4">
    <name type="scientific">Candidatus Enterococcus ferrettii</name>
    <dbReference type="NCBI Taxonomy" id="2815324"/>
    <lineage>
        <taxon>Bacteria</taxon>
        <taxon>Bacillati</taxon>
        <taxon>Bacillota</taxon>
        <taxon>Bacilli</taxon>
        <taxon>Lactobacillales</taxon>
        <taxon>Enterococcaceae</taxon>
        <taxon>Enterococcus</taxon>
    </lineage>
</organism>
<name>A0ABV0EX82_9ENTE</name>
<proteinExistence type="predicted"/>
<comment type="caution">
    <text evidence="3">The sequence shown here is derived from an EMBL/GenBank/DDBJ whole genome shotgun (WGS) entry which is preliminary data.</text>
</comment>
<feature type="transmembrane region" description="Helical" evidence="1">
    <location>
        <begin position="48"/>
        <end position="67"/>
    </location>
</feature>
<dbReference type="InterPro" id="IPR001387">
    <property type="entry name" value="Cro/C1-type_HTH"/>
</dbReference>
<feature type="transmembrane region" description="Helical" evidence="1">
    <location>
        <begin position="99"/>
        <end position="117"/>
    </location>
</feature>
<dbReference type="EMBL" id="JAFREL020000008">
    <property type="protein sequence ID" value="MEO1773271.1"/>
    <property type="molecule type" value="Genomic_DNA"/>
</dbReference>
<evidence type="ECO:0000313" key="4">
    <source>
        <dbReference type="Proteomes" id="UP000664357"/>
    </source>
</evidence>
<dbReference type="RefSeq" id="WP_347298983.1">
    <property type="nucleotide sequence ID" value="NZ_JAFREL020000008.1"/>
</dbReference>
<evidence type="ECO:0000256" key="1">
    <source>
        <dbReference type="SAM" id="Phobius"/>
    </source>
</evidence>
<feature type="transmembrane region" description="Helical" evidence="1">
    <location>
        <begin position="161"/>
        <end position="182"/>
    </location>
</feature>
<dbReference type="PROSITE" id="PS50943">
    <property type="entry name" value="HTH_CROC1"/>
    <property type="match status" value="1"/>
</dbReference>
<feature type="transmembrane region" description="Helical" evidence="1">
    <location>
        <begin position="129"/>
        <end position="149"/>
    </location>
</feature>
<keyword evidence="1" id="KW-0472">Membrane</keyword>
<feature type="transmembrane region" description="Helical" evidence="1">
    <location>
        <begin position="73"/>
        <end position="92"/>
    </location>
</feature>
<evidence type="ECO:0000313" key="3">
    <source>
        <dbReference type="EMBL" id="MEO1773271.1"/>
    </source>
</evidence>
<reference evidence="3 4" key="1">
    <citation type="submission" date="2024-02" db="EMBL/GenBank/DDBJ databases">
        <title>The Genome Sequence of Enterococcus sp. DIV0159.</title>
        <authorList>
            <person name="Earl A."/>
            <person name="Manson A."/>
            <person name="Gilmore M."/>
            <person name="Sanders J."/>
            <person name="Shea T."/>
            <person name="Howe W."/>
            <person name="Livny J."/>
            <person name="Cuomo C."/>
            <person name="Neafsey D."/>
            <person name="Birren B."/>
        </authorList>
    </citation>
    <scope>NUCLEOTIDE SEQUENCE [LARGE SCALE GENOMIC DNA]</scope>
    <source>
        <strain evidence="3 4">665A</strain>
    </source>
</reference>
<evidence type="ECO:0000259" key="2">
    <source>
        <dbReference type="PROSITE" id="PS50943"/>
    </source>
</evidence>
<feature type="domain" description="HTH cro/C1-type" evidence="2">
    <location>
        <begin position="2"/>
        <end position="25"/>
    </location>
</feature>
<protein>
    <recommendedName>
        <fullName evidence="2">HTH cro/C1-type domain-containing protein</fullName>
    </recommendedName>
</protein>
<accession>A0ABV0EX82</accession>
<keyword evidence="1" id="KW-0812">Transmembrane</keyword>
<feature type="transmembrane region" description="Helical" evidence="1">
    <location>
        <begin position="188"/>
        <end position="209"/>
    </location>
</feature>
<dbReference type="Proteomes" id="UP000664357">
    <property type="component" value="Unassembled WGS sequence"/>
</dbReference>
<keyword evidence="4" id="KW-1185">Reference proteome</keyword>
<keyword evidence="1" id="KW-1133">Transmembrane helix</keyword>
<sequence>MDKNYPDLETVIALSDLYQLSLDILLKEDQNVVKGIEKTMNKKMWGTIFYSITGVSILLCLIINFALNQNLTWSLIVLLSLISIDALVYLFGKRNLWSPIVLVGGSSFIIIAFSGLLDRVLLVSNYINQSFFLSTALPISLIWLSLLWIVTVVQLRMRWSIFYSVSLFFLLGIIGGFLTNLLVSSEPLWFSVLISAIPCLFLGILFSFLGNYSAKSREL</sequence>
<gene>
    <name evidence="3" type="ORF">JZO67_005255</name>
</gene>